<evidence type="ECO:0000259" key="12">
    <source>
        <dbReference type="PROSITE" id="PS50892"/>
    </source>
</evidence>
<dbReference type="Pfam" id="PF00957">
    <property type="entry name" value="Synaptobrevin"/>
    <property type="match status" value="1"/>
</dbReference>
<evidence type="ECO:0000256" key="4">
    <source>
        <dbReference type="ARBA" id="ARBA00022927"/>
    </source>
</evidence>
<gene>
    <name evidence="13" type="ORF">Q9L58_002722</name>
</gene>
<reference evidence="13 14" key="1">
    <citation type="submission" date="2024-02" db="EMBL/GenBank/DDBJ databases">
        <title>Discinaceae phylogenomics.</title>
        <authorList>
            <person name="Dirks A.C."/>
            <person name="James T.Y."/>
        </authorList>
    </citation>
    <scope>NUCLEOTIDE SEQUENCE [LARGE SCALE GENOMIC DNA]</scope>
    <source>
        <strain evidence="13 14">ACD0624</strain>
    </source>
</reference>
<dbReference type="InterPro" id="IPR042855">
    <property type="entry name" value="V_SNARE_CC"/>
</dbReference>
<evidence type="ECO:0000256" key="2">
    <source>
        <dbReference type="ARBA" id="ARBA00022448"/>
    </source>
</evidence>
<evidence type="ECO:0000256" key="6">
    <source>
        <dbReference type="ARBA" id="ARBA00023136"/>
    </source>
</evidence>
<comment type="similarity">
    <text evidence="1">Belongs to the synaptobrevin family.</text>
</comment>
<evidence type="ECO:0000256" key="9">
    <source>
        <dbReference type="PROSITE-ProRule" id="PRU00290"/>
    </source>
</evidence>
<keyword evidence="9" id="KW-0175">Coiled coil</keyword>
<dbReference type="InterPro" id="IPR011012">
    <property type="entry name" value="Longin-like_dom_sf"/>
</dbReference>
<proteinExistence type="inferred from homology"/>
<dbReference type="Gene3D" id="1.20.5.110">
    <property type="match status" value="1"/>
</dbReference>
<dbReference type="SUPFAM" id="SSF64356">
    <property type="entry name" value="SNARE-like"/>
    <property type="match status" value="1"/>
</dbReference>
<evidence type="ECO:0000256" key="10">
    <source>
        <dbReference type="SAM" id="Phobius"/>
    </source>
</evidence>
<name>A0ABR3GQT3_9PEZI</name>
<comment type="subcellular location">
    <subcellularLocation>
        <location evidence="8">Endomembrane system</location>
        <topology evidence="8">Single-pass type IV membrane protein</topology>
    </subcellularLocation>
</comment>
<dbReference type="CDD" id="cd14824">
    <property type="entry name" value="Longin"/>
    <property type="match status" value="1"/>
</dbReference>
<feature type="domain" description="Longin" evidence="11">
    <location>
        <begin position="11"/>
        <end position="129"/>
    </location>
</feature>
<feature type="domain" description="V-SNARE coiled-coil homology" evidence="12">
    <location>
        <begin position="145"/>
        <end position="205"/>
    </location>
</feature>
<dbReference type="InterPro" id="IPR001388">
    <property type="entry name" value="Synaptobrevin-like"/>
</dbReference>
<dbReference type="InterPro" id="IPR051097">
    <property type="entry name" value="Synaptobrevin-like_transport"/>
</dbReference>
<dbReference type="InterPro" id="IPR010908">
    <property type="entry name" value="Longin_dom"/>
</dbReference>
<dbReference type="SUPFAM" id="SSF58038">
    <property type="entry name" value="SNARE fusion complex"/>
    <property type="match status" value="1"/>
</dbReference>
<keyword evidence="14" id="KW-1185">Reference proteome</keyword>
<dbReference type="PROSITE" id="PS50859">
    <property type="entry name" value="LONGIN"/>
    <property type="match status" value="1"/>
</dbReference>
<dbReference type="Pfam" id="PF13774">
    <property type="entry name" value="Longin"/>
    <property type="match status" value="1"/>
</dbReference>
<dbReference type="PROSITE" id="PS50892">
    <property type="entry name" value="V_SNARE"/>
    <property type="match status" value="1"/>
</dbReference>
<accession>A0ABR3GQT3</accession>
<feature type="transmembrane region" description="Helical" evidence="10">
    <location>
        <begin position="209"/>
        <end position="234"/>
    </location>
</feature>
<dbReference type="PROSITE" id="PS00417">
    <property type="entry name" value="SYNAPTOBREVIN"/>
    <property type="match status" value="1"/>
</dbReference>
<evidence type="ECO:0000313" key="14">
    <source>
        <dbReference type="Proteomes" id="UP001447188"/>
    </source>
</evidence>
<comment type="caution">
    <text evidence="13">The sequence shown here is derived from an EMBL/GenBank/DDBJ whole genome shotgun (WGS) entry which is preliminary data.</text>
</comment>
<evidence type="ECO:0000256" key="5">
    <source>
        <dbReference type="ARBA" id="ARBA00022989"/>
    </source>
</evidence>
<dbReference type="PANTHER" id="PTHR21136">
    <property type="entry name" value="SNARE PROTEINS"/>
    <property type="match status" value="1"/>
</dbReference>
<evidence type="ECO:0000256" key="1">
    <source>
        <dbReference type="ARBA" id="ARBA00008025"/>
    </source>
</evidence>
<keyword evidence="6 10" id="KW-0472">Membrane</keyword>
<sequence length="239" mass="26295">MSSSSAPSGPLLYSCIAHGTTILSEHSPPGTASTNASSLASLILPKITHATAQKLTYTHSAHNIHYIATASSSTIPQGLTFLVISSATFGRKVPFGYLLEIQRLFTSRYPGSTIGDAPPYGCAEFNNTLKNTMNQFSQGGENEDVVQKAQREIDSARGIMTENIERVLERGERIDLLVDKTAGLQTGAMEFRVRSRGLRRRMWWKNTKLMILLVFAVVFLIYLFVGMACGLPGWQYCVR</sequence>
<organism evidence="13 14">
    <name type="scientific">Discina gigas</name>
    <dbReference type="NCBI Taxonomy" id="1032678"/>
    <lineage>
        <taxon>Eukaryota</taxon>
        <taxon>Fungi</taxon>
        <taxon>Dikarya</taxon>
        <taxon>Ascomycota</taxon>
        <taxon>Pezizomycotina</taxon>
        <taxon>Pezizomycetes</taxon>
        <taxon>Pezizales</taxon>
        <taxon>Discinaceae</taxon>
        <taxon>Discina</taxon>
    </lineage>
</organism>
<dbReference type="Gene3D" id="3.30.450.50">
    <property type="entry name" value="Longin domain"/>
    <property type="match status" value="1"/>
</dbReference>
<evidence type="ECO:0000256" key="3">
    <source>
        <dbReference type="ARBA" id="ARBA00022692"/>
    </source>
</evidence>
<protein>
    <recommendedName>
        <fullName evidence="7">Synaptobrevin homolog YKT6</fullName>
    </recommendedName>
</protein>
<dbReference type="PANTHER" id="PTHR21136:SF168">
    <property type="entry name" value="VESICLE-ASSOCIATED MEMBRANE PROTEIN 9"/>
    <property type="match status" value="1"/>
</dbReference>
<keyword evidence="3 10" id="KW-0812">Transmembrane</keyword>
<evidence type="ECO:0000256" key="7">
    <source>
        <dbReference type="ARBA" id="ARBA00026133"/>
    </source>
</evidence>
<keyword evidence="2" id="KW-0813">Transport</keyword>
<evidence type="ECO:0000259" key="11">
    <source>
        <dbReference type="PROSITE" id="PS50859"/>
    </source>
</evidence>
<dbReference type="SMART" id="SM01270">
    <property type="entry name" value="Longin"/>
    <property type="match status" value="1"/>
</dbReference>
<dbReference type="Proteomes" id="UP001447188">
    <property type="component" value="Unassembled WGS sequence"/>
</dbReference>
<evidence type="ECO:0000256" key="8">
    <source>
        <dbReference type="ARBA" id="ARBA00046280"/>
    </source>
</evidence>
<dbReference type="PRINTS" id="PR00219">
    <property type="entry name" value="SYNAPTOBREVN"/>
</dbReference>
<keyword evidence="4" id="KW-0653">Protein transport</keyword>
<dbReference type="EMBL" id="JBBBZM010000024">
    <property type="protein sequence ID" value="KAL0638265.1"/>
    <property type="molecule type" value="Genomic_DNA"/>
</dbReference>
<evidence type="ECO:0000313" key="13">
    <source>
        <dbReference type="EMBL" id="KAL0638265.1"/>
    </source>
</evidence>
<keyword evidence="5 10" id="KW-1133">Transmembrane helix</keyword>